<gene>
    <name evidence="1" type="ORF">DPMN_162961</name>
</gene>
<accession>A0A9D4ESD8</accession>
<reference evidence="1" key="2">
    <citation type="submission" date="2020-11" db="EMBL/GenBank/DDBJ databases">
        <authorList>
            <person name="McCartney M.A."/>
            <person name="Auch B."/>
            <person name="Kono T."/>
            <person name="Mallez S."/>
            <person name="Becker A."/>
            <person name="Gohl D.M."/>
            <person name="Silverstein K.A.T."/>
            <person name="Koren S."/>
            <person name="Bechman K.B."/>
            <person name="Herman A."/>
            <person name="Abrahante J.E."/>
            <person name="Garbe J."/>
        </authorList>
    </citation>
    <scope>NUCLEOTIDE SEQUENCE</scope>
    <source>
        <strain evidence="1">Duluth1</strain>
        <tissue evidence="1">Whole animal</tissue>
    </source>
</reference>
<comment type="caution">
    <text evidence="1">The sequence shown here is derived from an EMBL/GenBank/DDBJ whole genome shotgun (WGS) entry which is preliminary data.</text>
</comment>
<evidence type="ECO:0000313" key="2">
    <source>
        <dbReference type="Proteomes" id="UP000828390"/>
    </source>
</evidence>
<keyword evidence="2" id="KW-1185">Reference proteome</keyword>
<reference evidence="1" key="1">
    <citation type="journal article" date="2019" name="bioRxiv">
        <title>The Genome of the Zebra Mussel, Dreissena polymorpha: A Resource for Invasive Species Research.</title>
        <authorList>
            <person name="McCartney M.A."/>
            <person name="Auch B."/>
            <person name="Kono T."/>
            <person name="Mallez S."/>
            <person name="Zhang Y."/>
            <person name="Obille A."/>
            <person name="Becker A."/>
            <person name="Abrahante J.E."/>
            <person name="Garbe J."/>
            <person name="Badalamenti J.P."/>
            <person name="Herman A."/>
            <person name="Mangelson H."/>
            <person name="Liachko I."/>
            <person name="Sullivan S."/>
            <person name="Sone E.D."/>
            <person name="Koren S."/>
            <person name="Silverstein K.A.T."/>
            <person name="Beckman K.B."/>
            <person name="Gohl D.M."/>
        </authorList>
    </citation>
    <scope>NUCLEOTIDE SEQUENCE</scope>
    <source>
        <strain evidence="1">Duluth1</strain>
        <tissue evidence="1">Whole animal</tissue>
    </source>
</reference>
<proteinExistence type="predicted"/>
<name>A0A9D4ESD8_DREPO</name>
<dbReference type="AlphaFoldDB" id="A0A9D4ESD8"/>
<evidence type="ECO:0000313" key="1">
    <source>
        <dbReference type="EMBL" id="KAH3784889.1"/>
    </source>
</evidence>
<protein>
    <submittedName>
        <fullName evidence="1">Uncharacterized protein</fullName>
    </submittedName>
</protein>
<dbReference type="EMBL" id="JAIWYP010000008">
    <property type="protein sequence ID" value="KAH3784889.1"/>
    <property type="molecule type" value="Genomic_DNA"/>
</dbReference>
<organism evidence="1 2">
    <name type="scientific">Dreissena polymorpha</name>
    <name type="common">Zebra mussel</name>
    <name type="synonym">Mytilus polymorpha</name>
    <dbReference type="NCBI Taxonomy" id="45954"/>
    <lineage>
        <taxon>Eukaryota</taxon>
        <taxon>Metazoa</taxon>
        <taxon>Spiralia</taxon>
        <taxon>Lophotrochozoa</taxon>
        <taxon>Mollusca</taxon>
        <taxon>Bivalvia</taxon>
        <taxon>Autobranchia</taxon>
        <taxon>Heteroconchia</taxon>
        <taxon>Euheterodonta</taxon>
        <taxon>Imparidentia</taxon>
        <taxon>Neoheterodontei</taxon>
        <taxon>Myida</taxon>
        <taxon>Dreissenoidea</taxon>
        <taxon>Dreissenidae</taxon>
        <taxon>Dreissena</taxon>
    </lineage>
</organism>
<dbReference type="Proteomes" id="UP000828390">
    <property type="component" value="Unassembled WGS sequence"/>
</dbReference>
<sequence>MLRGQEDSLICKDAVEMPTADSYDDEETEVDNYEDDDIPIVLISREIEKQM</sequence>